<dbReference type="Proteomes" id="UP000241797">
    <property type="component" value="Segment"/>
</dbReference>
<sequence length="120" mass="14395">MQYANTVLIPSEVQKIMKEREKFNKSILERIEKLLGKEEPNPIKYIEIYTQSCLINLNREHYTNEQLNIVFNQLEEGKNIYVESEYKTTCIKSYTGYQITYTNDYEKHMSKQNEKDINLE</sequence>
<dbReference type="KEGG" id="vg:54989996"/>
<organism evidence="1 2">
    <name type="scientific">Staphylococcus phage phiSA_BS1</name>
    <dbReference type="NCBI Taxonomy" id="2126734"/>
    <lineage>
        <taxon>Viruses</taxon>
        <taxon>Duplodnaviria</taxon>
        <taxon>Heunggongvirae</taxon>
        <taxon>Uroviricota</taxon>
        <taxon>Caudoviricetes</taxon>
        <taxon>Herelleviridae</taxon>
        <taxon>Twortvirinae</taxon>
        <taxon>Baoshanvirus</taxon>
        <taxon>Baoshanvirus BS1</taxon>
    </lineage>
</organism>
<evidence type="ECO:0000313" key="2">
    <source>
        <dbReference type="Proteomes" id="UP000241797"/>
    </source>
</evidence>
<proteinExistence type="predicted"/>
<keyword evidence="2" id="KW-1185">Reference proteome</keyword>
<dbReference type="GeneID" id="54989996"/>
<dbReference type="RefSeq" id="YP_009799507.1">
    <property type="nucleotide sequence ID" value="NC_047945.1"/>
</dbReference>
<reference evidence="1 2" key="1">
    <citation type="submission" date="2018-03" db="EMBL/GenBank/DDBJ databases">
        <title>Isolation, the biological characteristics and genomics of two new strains of lysate Staphylococcus aureus phage.</title>
        <authorList>
            <person name="Jin X."/>
            <person name="Zhang C."/>
        </authorList>
    </citation>
    <scope>NUCLEOTIDE SEQUENCE [LARGE SCALE GENOMIC DNA]</scope>
</reference>
<protein>
    <submittedName>
        <fullName evidence="1">Uncharacterized protein</fullName>
    </submittedName>
</protein>
<name>A0A2P1MXG9_9CAUD</name>
<accession>A0A2P1MXG9</accession>
<evidence type="ECO:0000313" key="1">
    <source>
        <dbReference type="EMBL" id="AVP40273.1"/>
    </source>
</evidence>
<dbReference type="EMBL" id="MH078572">
    <property type="protein sequence ID" value="AVP40273.1"/>
    <property type="molecule type" value="Genomic_DNA"/>
</dbReference>